<dbReference type="GeneID" id="10395168"/>
<evidence type="ECO:0000256" key="6">
    <source>
        <dbReference type="ARBA" id="ARBA00022822"/>
    </source>
</evidence>
<evidence type="ECO:0000256" key="7">
    <source>
        <dbReference type="ARBA" id="ARBA00023141"/>
    </source>
</evidence>
<dbReference type="HOGENOM" id="CLU_034315_2_1_2"/>
<feature type="binding site" evidence="8">
    <location>
        <position position="74"/>
    </location>
    <ligand>
        <name>5-phospho-alpha-D-ribose 1-diphosphate</name>
        <dbReference type="ChEBI" id="CHEBI:58017"/>
    </ligand>
</feature>
<dbReference type="HAMAP" id="MF_00211">
    <property type="entry name" value="TrpD"/>
    <property type="match status" value="1"/>
</dbReference>
<dbReference type="eggNOG" id="arCOG02012">
    <property type="taxonomic scope" value="Archaea"/>
</dbReference>
<dbReference type="InterPro" id="IPR035902">
    <property type="entry name" value="Nuc_phospho_transferase"/>
</dbReference>
<feature type="binding site" evidence="8">
    <location>
        <position position="216"/>
    </location>
    <ligand>
        <name>Mg(2+)</name>
        <dbReference type="ChEBI" id="CHEBI:18420"/>
        <label>2</label>
    </ligand>
</feature>
<evidence type="ECO:0000256" key="2">
    <source>
        <dbReference type="ARBA" id="ARBA00011948"/>
    </source>
</evidence>
<dbReference type="AlphaFoldDB" id="F2KS87"/>
<keyword evidence="8" id="KW-0460">Magnesium</keyword>
<feature type="binding site" evidence="8">
    <location>
        <begin position="84"/>
        <end position="87"/>
    </location>
    <ligand>
        <name>5-phospho-alpha-D-ribose 1-diphosphate</name>
        <dbReference type="ChEBI" id="CHEBI:58017"/>
    </ligand>
</feature>
<evidence type="ECO:0000256" key="3">
    <source>
        <dbReference type="ARBA" id="ARBA00022605"/>
    </source>
</evidence>
<dbReference type="Gene3D" id="1.20.970.10">
    <property type="entry name" value="Transferase, Pyrimidine Nucleoside Phosphorylase, Chain C"/>
    <property type="match status" value="1"/>
</dbReference>
<feature type="binding site" evidence="8">
    <location>
        <position position="104"/>
    </location>
    <ligand>
        <name>anthranilate</name>
        <dbReference type="ChEBI" id="CHEBI:16567"/>
        <label>1</label>
    </ligand>
</feature>
<comment type="catalytic activity">
    <reaction evidence="8">
        <text>N-(5-phospho-beta-D-ribosyl)anthranilate + diphosphate = 5-phospho-alpha-D-ribose 1-diphosphate + anthranilate</text>
        <dbReference type="Rhea" id="RHEA:11768"/>
        <dbReference type="ChEBI" id="CHEBI:16567"/>
        <dbReference type="ChEBI" id="CHEBI:18277"/>
        <dbReference type="ChEBI" id="CHEBI:33019"/>
        <dbReference type="ChEBI" id="CHEBI:58017"/>
        <dbReference type="EC" id="2.4.2.18"/>
    </reaction>
</comment>
<dbReference type="SUPFAM" id="SSF52418">
    <property type="entry name" value="Nucleoside phosphorylase/phosphoribosyltransferase catalytic domain"/>
    <property type="match status" value="1"/>
</dbReference>
<keyword evidence="6 8" id="KW-0822">Tryptophan biosynthesis</keyword>
<dbReference type="PANTHER" id="PTHR43285:SF2">
    <property type="entry name" value="ANTHRANILATE PHOSPHORIBOSYLTRANSFERASE"/>
    <property type="match status" value="1"/>
</dbReference>
<proteinExistence type="inferred from homology"/>
<comment type="similarity">
    <text evidence="8">Belongs to the anthranilate phosphoribosyltransferase family.</text>
</comment>
<keyword evidence="12" id="KW-1185">Reference proteome</keyword>
<feature type="binding site" evidence="8">
    <location>
        <position position="217"/>
    </location>
    <ligand>
        <name>Mg(2+)</name>
        <dbReference type="ChEBI" id="CHEBI:18420"/>
        <label>1</label>
    </ligand>
</feature>
<feature type="binding site" evidence="8">
    <location>
        <begin position="77"/>
        <end position="78"/>
    </location>
    <ligand>
        <name>5-phospho-alpha-D-ribose 1-diphosphate</name>
        <dbReference type="ChEBI" id="CHEBI:58017"/>
    </ligand>
</feature>
<dbReference type="RefSeq" id="WP_013684677.1">
    <property type="nucleotide sequence ID" value="NC_015320.1"/>
</dbReference>
<dbReference type="InterPro" id="IPR017459">
    <property type="entry name" value="Glycosyl_Trfase_fam3_N_dom"/>
</dbReference>
<evidence type="ECO:0000259" key="10">
    <source>
        <dbReference type="Pfam" id="PF02885"/>
    </source>
</evidence>
<feature type="domain" description="Glycosyl transferase family 3 N-terminal" evidence="10">
    <location>
        <begin position="2"/>
        <end position="61"/>
    </location>
</feature>
<dbReference type="UniPathway" id="UPA00035">
    <property type="reaction ID" value="UER00041"/>
</dbReference>
<keyword evidence="7 8" id="KW-0057">Aromatic amino acid biosynthesis</keyword>
<sequence>MSALNQIIEQNDLSFDEAYALFNEMLNESEIRIAAILAALQTKGYTPEEIAGFAKAMRDNAIKIEAGSVADTCGTGGDGSNTINVSTAVAILLSCFTKVAKHGNVSITSKSGSANVLQAFGIRLELTPEEAKKSIEEKNFAFLFAPLYHPALKKIMPVRKQLGIKTIFNILGPLANPAQPEYQLLGVNSASLLPKVAHALKLLGIRKALVVYGGMDEVSPKGETMVAEVGREVEFYTVTPEDFGIEPVDIHPCNGADESAERIKKVFSGAKNDDTNFILVNASAALYTAGIASDFREGVEIARNAIEDGMALRKLEELRQI</sequence>
<feature type="binding site" evidence="8">
    <location>
        <position position="82"/>
    </location>
    <ligand>
        <name>5-phospho-alpha-D-ribose 1-diphosphate</name>
        <dbReference type="ChEBI" id="CHEBI:58017"/>
    </ligand>
</feature>
<feature type="domain" description="Glycosyl transferase family 3" evidence="9">
    <location>
        <begin position="68"/>
        <end position="312"/>
    </location>
</feature>
<dbReference type="NCBIfam" id="TIGR01245">
    <property type="entry name" value="trpD"/>
    <property type="match status" value="1"/>
</dbReference>
<dbReference type="Pfam" id="PF02885">
    <property type="entry name" value="Glycos_trans_3N"/>
    <property type="match status" value="1"/>
</dbReference>
<dbReference type="InterPro" id="IPR000312">
    <property type="entry name" value="Glycosyl_Trfase_fam3"/>
</dbReference>
<feature type="binding site" evidence="8">
    <location>
        <position position="113"/>
    </location>
    <ligand>
        <name>5-phospho-alpha-D-ribose 1-diphosphate</name>
        <dbReference type="ChEBI" id="CHEBI:58017"/>
    </ligand>
</feature>
<dbReference type="Proteomes" id="UP000008136">
    <property type="component" value="Chromosome"/>
</dbReference>
<feature type="binding site" evidence="8">
    <location>
        <position position="217"/>
    </location>
    <ligand>
        <name>Mg(2+)</name>
        <dbReference type="ChEBI" id="CHEBI:18420"/>
        <label>2</label>
    </ligand>
</feature>
<comment type="function">
    <text evidence="8">Catalyzes the transfer of the phosphoribosyl group of 5-phosphorylribose-1-pyrophosphate (PRPP) to anthranilate to yield N-(5'-phosphoribosyl)-anthranilate (PRA).</text>
</comment>
<dbReference type="STRING" id="693661.Arcve_2035"/>
<evidence type="ECO:0000313" key="12">
    <source>
        <dbReference type="Proteomes" id="UP000008136"/>
    </source>
</evidence>
<evidence type="ECO:0000256" key="5">
    <source>
        <dbReference type="ARBA" id="ARBA00022679"/>
    </source>
</evidence>
<dbReference type="GO" id="GO:0004048">
    <property type="term" value="F:anthranilate phosphoribosyltransferase activity"/>
    <property type="evidence" value="ECO:0007669"/>
    <property type="project" value="UniProtKB-UniRule"/>
</dbReference>
<protein>
    <recommendedName>
        <fullName evidence="2 8">Anthranilate phosphoribosyltransferase</fullName>
        <ecNumber evidence="2 8">2.4.2.18</ecNumber>
    </recommendedName>
</protein>
<organism evidence="11 12">
    <name type="scientific">Archaeoglobus veneficus (strain DSM 11195 / SNP6)</name>
    <dbReference type="NCBI Taxonomy" id="693661"/>
    <lineage>
        <taxon>Archaea</taxon>
        <taxon>Methanobacteriati</taxon>
        <taxon>Methanobacteriota</taxon>
        <taxon>Archaeoglobi</taxon>
        <taxon>Archaeoglobales</taxon>
        <taxon>Archaeoglobaceae</taxon>
        <taxon>Archaeoglobus</taxon>
    </lineage>
</organism>
<dbReference type="OrthoDB" id="8214at2157"/>
<feature type="binding site" evidence="8">
    <location>
        <position position="86"/>
    </location>
    <ligand>
        <name>Mg(2+)</name>
        <dbReference type="ChEBI" id="CHEBI:18420"/>
        <label>1</label>
    </ligand>
</feature>
<dbReference type="GO" id="GO:0000287">
    <property type="term" value="F:magnesium ion binding"/>
    <property type="evidence" value="ECO:0007669"/>
    <property type="project" value="UniProtKB-UniRule"/>
</dbReference>
<comment type="caution">
    <text evidence="8">Lacks conserved residue(s) required for the propagation of feature annotation.</text>
</comment>
<dbReference type="SUPFAM" id="SSF47648">
    <property type="entry name" value="Nucleoside phosphorylase/phosphoribosyltransferase N-terminal domain"/>
    <property type="match status" value="1"/>
</dbReference>
<evidence type="ECO:0000259" key="9">
    <source>
        <dbReference type="Pfam" id="PF00591"/>
    </source>
</evidence>
<feature type="binding site" evidence="8">
    <location>
        <position position="159"/>
    </location>
    <ligand>
        <name>anthranilate</name>
        <dbReference type="ChEBI" id="CHEBI:16567"/>
        <label>2</label>
    </ligand>
</feature>
<dbReference type="PANTHER" id="PTHR43285">
    <property type="entry name" value="ANTHRANILATE PHOSPHORIBOSYLTRANSFERASE"/>
    <property type="match status" value="1"/>
</dbReference>
<reference evidence="11 12" key="1">
    <citation type="submission" date="2011-03" db="EMBL/GenBank/DDBJ databases">
        <title>The complete genome of Archaeoglobus veneficus SNP6.</title>
        <authorList>
            <consortium name="US DOE Joint Genome Institute (JGI-PGF)"/>
            <person name="Lucas S."/>
            <person name="Copeland A."/>
            <person name="Lapidus A."/>
            <person name="Bruce D."/>
            <person name="Goodwin L."/>
            <person name="Pitluck S."/>
            <person name="Kyrpides N."/>
            <person name="Mavromatis K."/>
            <person name="Pagani I."/>
            <person name="Ivanova N."/>
            <person name="Mikhailova N."/>
            <person name="Lu M."/>
            <person name="Detter J.C."/>
            <person name="Tapia R."/>
            <person name="Han C."/>
            <person name="Land M."/>
            <person name="Hauser L."/>
            <person name="Markowitz V."/>
            <person name="Cheng J.-F."/>
            <person name="Hugenholtz P."/>
            <person name="Woyke T."/>
            <person name="Wu D."/>
            <person name="Spring S."/>
            <person name="Brambilla E."/>
            <person name="Klenk H.-P."/>
            <person name="Eisen J.A."/>
        </authorList>
    </citation>
    <scope>NUCLEOTIDE SEQUENCE [LARGE SCALE GENOMIC DNA]</scope>
    <source>
        <strain>SNP6</strain>
    </source>
</reference>
<keyword evidence="4 8" id="KW-0328">Glycosyltransferase</keyword>
<keyword evidence="8" id="KW-0479">Metal-binding</keyword>
<dbReference type="InterPro" id="IPR005940">
    <property type="entry name" value="Anthranilate_Pribosyl_Tfrase"/>
</dbReference>
<dbReference type="Gene3D" id="3.40.1030.10">
    <property type="entry name" value="Nucleoside phosphorylase/phosphoribosyltransferase catalytic domain"/>
    <property type="match status" value="1"/>
</dbReference>
<evidence type="ECO:0000256" key="8">
    <source>
        <dbReference type="HAMAP-Rule" id="MF_00211"/>
    </source>
</evidence>
<comment type="cofactor">
    <cofactor evidence="8">
        <name>Mg(2+)</name>
        <dbReference type="ChEBI" id="CHEBI:18420"/>
    </cofactor>
    <text evidence="8">Binds 2 magnesium ions per monomer.</text>
</comment>
<accession>F2KS87</accession>
<dbReference type="Pfam" id="PF00591">
    <property type="entry name" value="Glycos_transf_3"/>
    <property type="match status" value="1"/>
</dbReference>
<comment type="pathway">
    <text evidence="1 8">Amino-acid biosynthesis; L-tryptophan biosynthesis; L-tryptophan from chorismate: step 2/5.</text>
</comment>
<dbReference type="KEGG" id="ave:Arcve_2035"/>
<dbReference type="EC" id="2.4.2.18" evidence="2 8"/>
<keyword evidence="5 8" id="KW-0808">Transferase</keyword>
<name>F2KS87_ARCVS</name>
<dbReference type="GO" id="GO:0005829">
    <property type="term" value="C:cytosol"/>
    <property type="evidence" value="ECO:0007669"/>
    <property type="project" value="TreeGrafter"/>
</dbReference>
<gene>
    <name evidence="8" type="primary">trpD</name>
    <name evidence="11" type="ordered locus">Arcve_2035</name>
</gene>
<dbReference type="FunFam" id="3.40.1030.10:FF:000002">
    <property type="entry name" value="Anthranilate phosphoribosyltransferase"/>
    <property type="match status" value="1"/>
</dbReference>
<dbReference type="EMBL" id="CP002588">
    <property type="protein sequence ID" value="AEA48026.1"/>
    <property type="molecule type" value="Genomic_DNA"/>
</dbReference>
<evidence type="ECO:0000256" key="4">
    <source>
        <dbReference type="ARBA" id="ARBA00022676"/>
    </source>
</evidence>
<comment type="subunit">
    <text evidence="8">Homodimer.</text>
</comment>
<keyword evidence="3 8" id="KW-0028">Amino-acid biosynthesis</keyword>
<feature type="binding site" evidence="8">
    <location>
        <position position="74"/>
    </location>
    <ligand>
        <name>anthranilate</name>
        <dbReference type="ChEBI" id="CHEBI:16567"/>
        <label>1</label>
    </ligand>
</feature>
<feature type="binding site" evidence="8">
    <location>
        <begin position="101"/>
        <end position="109"/>
    </location>
    <ligand>
        <name>5-phospho-alpha-D-ribose 1-diphosphate</name>
        <dbReference type="ChEBI" id="CHEBI:58017"/>
    </ligand>
</feature>
<dbReference type="InterPro" id="IPR036320">
    <property type="entry name" value="Glycosyl_Trfase_fam3_N_dom_sf"/>
</dbReference>
<evidence type="ECO:0000313" key="11">
    <source>
        <dbReference type="EMBL" id="AEA48026.1"/>
    </source>
</evidence>
<evidence type="ECO:0000256" key="1">
    <source>
        <dbReference type="ARBA" id="ARBA00004907"/>
    </source>
</evidence>
<dbReference type="GO" id="GO:0000162">
    <property type="term" value="P:L-tryptophan biosynthetic process"/>
    <property type="evidence" value="ECO:0007669"/>
    <property type="project" value="UniProtKB-UniRule"/>
</dbReference>